<dbReference type="Proteomes" id="UP000198504">
    <property type="component" value="Unassembled WGS sequence"/>
</dbReference>
<accession>A0A1H9MF92</accession>
<reference evidence="2" key="1">
    <citation type="submission" date="2016-10" db="EMBL/GenBank/DDBJ databases">
        <authorList>
            <person name="Varghese N."/>
            <person name="Submissions S."/>
        </authorList>
    </citation>
    <scope>NUCLEOTIDE SEQUENCE [LARGE SCALE GENOMIC DNA]</scope>
    <source>
        <strain evidence="2">CGMCC 4.6856</strain>
    </source>
</reference>
<proteinExistence type="predicted"/>
<keyword evidence="2" id="KW-1185">Reference proteome</keyword>
<name>A0A1H9MF92_9ACTN</name>
<evidence type="ECO:0000313" key="1">
    <source>
        <dbReference type="EMBL" id="SER22179.1"/>
    </source>
</evidence>
<sequence length="31" mass="3350">MNPRTRRLIVSGVLVALVVLVVVAALLRTYG</sequence>
<protein>
    <submittedName>
        <fullName evidence="1">Uncharacterized protein</fullName>
    </submittedName>
</protein>
<dbReference type="EMBL" id="FOFA01000010">
    <property type="protein sequence ID" value="SER22179.1"/>
    <property type="molecule type" value="Genomic_DNA"/>
</dbReference>
<evidence type="ECO:0000313" key="2">
    <source>
        <dbReference type="Proteomes" id="UP000198504"/>
    </source>
</evidence>
<gene>
    <name evidence="1" type="ORF">SAMN05421756_11098</name>
</gene>
<organism evidence="1 2">
    <name type="scientific">Microlunatus flavus</name>
    <dbReference type="NCBI Taxonomy" id="1036181"/>
    <lineage>
        <taxon>Bacteria</taxon>
        <taxon>Bacillati</taxon>
        <taxon>Actinomycetota</taxon>
        <taxon>Actinomycetes</taxon>
        <taxon>Propionibacteriales</taxon>
        <taxon>Propionibacteriaceae</taxon>
        <taxon>Microlunatus</taxon>
    </lineage>
</organism>
<dbReference type="AlphaFoldDB" id="A0A1H9MF92"/>
<dbReference type="STRING" id="1036181.SAMN05421756_11098"/>